<feature type="transmembrane region" description="Helical" evidence="1">
    <location>
        <begin position="310"/>
        <end position="331"/>
    </location>
</feature>
<feature type="transmembrane region" description="Helical" evidence="1">
    <location>
        <begin position="248"/>
        <end position="274"/>
    </location>
</feature>
<feature type="transmembrane region" description="Helical" evidence="1">
    <location>
        <begin position="131"/>
        <end position="151"/>
    </location>
</feature>
<keyword evidence="1" id="KW-0472">Membrane</keyword>
<dbReference type="RefSeq" id="WP_203899621.1">
    <property type="nucleotide sequence ID" value="NZ_BOPF01000009.1"/>
</dbReference>
<feature type="transmembrane region" description="Helical" evidence="1">
    <location>
        <begin position="210"/>
        <end position="228"/>
    </location>
</feature>
<feature type="transmembrane region" description="Helical" evidence="1">
    <location>
        <begin position="91"/>
        <end position="111"/>
    </location>
</feature>
<reference evidence="2" key="1">
    <citation type="submission" date="2021-01" db="EMBL/GenBank/DDBJ databases">
        <title>Whole genome shotgun sequence of Virgisporangium aliadipatigenens NBRC 105644.</title>
        <authorList>
            <person name="Komaki H."/>
            <person name="Tamura T."/>
        </authorList>
    </citation>
    <scope>NUCLEOTIDE SEQUENCE</scope>
    <source>
        <strain evidence="2">NBRC 105644</strain>
    </source>
</reference>
<name>A0A8J3YLI7_9ACTN</name>
<organism evidence="2 3">
    <name type="scientific">Virgisporangium aliadipatigenens</name>
    <dbReference type="NCBI Taxonomy" id="741659"/>
    <lineage>
        <taxon>Bacteria</taxon>
        <taxon>Bacillati</taxon>
        <taxon>Actinomycetota</taxon>
        <taxon>Actinomycetes</taxon>
        <taxon>Micromonosporales</taxon>
        <taxon>Micromonosporaceae</taxon>
        <taxon>Virgisporangium</taxon>
    </lineage>
</organism>
<accession>A0A8J3YLI7</accession>
<dbReference type="EMBL" id="BOPF01000009">
    <property type="protein sequence ID" value="GIJ46086.1"/>
    <property type="molecule type" value="Genomic_DNA"/>
</dbReference>
<feature type="transmembrane region" description="Helical" evidence="1">
    <location>
        <begin position="12"/>
        <end position="31"/>
    </location>
</feature>
<evidence type="ECO:0000313" key="3">
    <source>
        <dbReference type="Proteomes" id="UP000619260"/>
    </source>
</evidence>
<proteinExistence type="predicted"/>
<sequence length="347" mass="35756">METRTGPSPAQRTGAWVVLLGFTLLWLGVAWDGQWHVDVGPDTFFTAPHLMFYLGAAMIGLTSLAVVLATTRDATAAAPSGRVVAVGRLRAPLAFLVTGSGSAGHLLYGATDLWWHTVYGFDILELTPSHIGLQLALQTQAGGLVLAFLALRSRRSGRWGAAVAGALFVASAAITLDGELFGFPLTLIGHGCGAVWVFGVLVGADLRYRWLVATGAAFLAVLAATMLFPPYATQVYADAIDLRQRDNALGLSIVGLTLPMVFPLVAAAVAAVVLAVRRKGFGPRGVMLAVGAVTAPAMAAQAVVSGGFGVGALADLAVVAVVGAGLCWFGWQSAALLRAPAVAGVAR</sequence>
<dbReference type="Proteomes" id="UP000619260">
    <property type="component" value="Unassembled WGS sequence"/>
</dbReference>
<feature type="transmembrane region" description="Helical" evidence="1">
    <location>
        <begin position="182"/>
        <end position="203"/>
    </location>
</feature>
<keyword evidence="1" id="KW-0812">Transmembrane</keyword>
<evidence type="ECO:0000313" key="2">
    <source>
        <dbReference type="EMBL" id="GIJ46086.1"/>
    </source>
</evidence>
<feature type="transmembrane region" description="Helical" evidence="1">
    <location>
        <begin position="158"/>
        <end position="176"/>
    </location>
</feature>
<keyword evidence="1" id="KW-1133">Transmembrane helix</keyword>
<protein>
    <submittedName>
        <fullName evidence="2">Uncharacterized protein</fullName>
    </submittedName>
</protein>
<feature type="transmembrane region" description="Helical" evidence="1">
    <location>
        <begin position="51"/>
        <end position="70"/>
    </location>
</feature>
<gene>
    <name evidence="2" type="ORF">Val02_29720</name>
</gene>
<keyword evidence="3" id="KW-1185">Reference proteome</keyword>
<evidence type="ECO:0000256" key="1">
    <source>
        <dbReference type="SAM" id="Phobius"/>
    </source>
</evidence>
<feature type="transmembrane region" description="Helical" evidence="1">
    <location>
        <begin position="286"/>
        <end position="304"/>
    </location>
</feature>
<comment type="caution">
    <text evidence="2">The sequence shown here is derived from an EMBL/GenBank/DDBJ whole genome shotgun (WGS) entry which is preliminary data.</text>
</comment>
<dbReference type="AlphaFoldDB" id="A0A8J3YLI7"/>